<dbReference type="RefSeq" id="WP_173744465.1">
    <property type="nucleotide sequence ID" value="NZ_JAAIPF010000070.1"/>
</dbReference>
<sequence length="306" mass="33189">MPGTFNGKTLVISATPTAGAKIVYAGAATNVAGITISGDTMYSVKTSGKVTTLYKTPDYTNADAEAVAVKTGLGYFALGLSKIGTELFMLAEDTVGYGNTTKIVKMDIVGNVIKEFDIVSEFQYGALGIAHTGAANEFFILARGSNDADNDTLIVKKLRLESSNSYEVVHEFKVTNRGYGYTSRIQDIYYHLDYGLFILTNDELSTGRNRIVHVDYRSNVNSYIPDGVINVEMKGDKQYNLESICMKAGHLVLAANVITGTGKAEDRFSVLNGITYEKGTYSFNCALARGIKVDNEIFVDDLGKKS</sequence>
<proteinExistence type="predicted"/>
<dbReference type="EMBL" id="JAAIPF010000070">
    <property type="protein sequence ID" value="NSF75376.1"/>
    <property type="molecule type" value="Genomic_DNA"/>
</dbReference>
<gene>
    <name evidence="1" type="ORF">G4952_16610</name>
</gene>
<organism evidence="1 2">
    <name type="scientific">Blautia wexlerae</name>
    <dbReference type="NCBI Taxonomy" id="418240"/>
    <lineage>
        <taxon>Bacteria</taxon>
        <taxon>Bacillati</taxon>
        <taxon>Bacillota</taxon>
        <taxon>Clostridia</taxon>
        <taxon>Lachnospirales</taxon>
        <taxon>Lachnospiraceae</taxon>
        <taxon>Blautia</taxon>
    </lineage>
</organism>
<protein>
    <submittedName>
        <fullName evidence="1">DUF4836 family protein</fullName>
    </submittedName>
</protein>
<evidence type="ECO:0000313" key="2">
    <source>
        <dbReference type="Proteomes" id="UP000822152"/>
    </source>
</evidence>
<comment type="caution">
    <text evidence="1">The sequence shown here is derived from an EMBL/GenBank/DDBJ whole genome shotgun (WGS) entry which is preliminary data.</text>
</comment>
<dbReference type="Proteomes" id="UP000822152">
    <property type="component" value="Unassembled WGS sequence"/>
</dbReference>
<accession>A0ABX2GSM3</accession>
<name>A0ABX2GSM3_9FIRM</name>
<evidence type="ECO:0000313" key="1">
    <source>
        <dbReference type="EMBL" id="NSF75376.1"/>
    </source>
</evidence>
<reference evidence="1 2" key="1">
    <citation type="journal article" date="2020" name="Cell Host Microbe">
        <title>Functional and Genomic Variation between Human-Derived Isolates of Lachnospiraceae Reveals Inter- and Intra-Species Diversity.</title>
        <authorList>
            <person name="Sorbara M.T."/>
            <person name="Littmann E.R."/>
            <person name="Fontana E."/>
            <person name="Moody T.U."/>
            <person name="Kohout C.E."/>
            <person name="Gjonbalaj M."/>
            <person name="Eaton V."/>
            <person name="Seok R."/>
            <person name="Leiner I.M."/>
            <person name="Pamer E.G."/>
        </authorList>
    </citation>
    <scope>NUCLEOTIDE SEQUENCE [LARGE SCALE GENOMIC DNA]</scope>
    <source>
        <strain evidence="1 2">MSK.20.11</strain>
    </source>
</reference>
<keyword evidence="2" id="KW-1185">Reference proteome</keyword>